<dbReference type="GO" id="GO:0005829">
    <property type="term" value="C:cytosol"/>
    <property type="evidence" value="ECO:0007669"/>
    <property type="project" value="TreeGrafter"/>
</dbReference>
<keyword evidence="4" id="KW-1185">Reference proteome</keyword>
<dbReference type="Proteomes" id="UP001278500">
    <property type="component" value="Unassembled WGS sequence"/>
</dbReference>
<dbReference type="Pfam" id="PF00117">
    <property type="entry name" value="GATase"/>
    <property type="match status" value="1"/>
</dbReference>
<protein>
    <submittedName>
        <fullName evidence="3">Class I glutamine amidotransferase-like protein</fullName>
    </submittedName>
</protein>
<accession>A0AAE0JAX8</accession>
<gene>
    <name evidence="3" type="ORF">B0H65DRAFT_590758</name>
</gene>
<name>A0AAE0JAX8_9PEZI</name>
<dbReference type="GeneID" id="87868232"/>
<feature type="region of interest" description="Disordered" evidence="1">
    <location>
        <begin position="1"/>
        <end position="46"/>
    </location>
</feature>
<feature type="domain" description="Glutamine amidotransferase" evidence="2">
    <location>
        <begin position="166"/>
        <end position="318"/>
    </location>
</feature>
<organism evidence="3 4">
    <name type="scientific">Neurospora tetraspora</name>
    <dbReference type="NCBI Taxonomy" id="94610"/>
    <lineage>
        <taxon>Eukaryota</taxon>
        <taxon>Fungi</taxon>
        <taxon>Dikarya</taxon>
        <taxon>Ascomycota</taxon>
        <taxon>Pezizomycotina</taxon>
        <taxon>Sordariomycetes</taxon>
        <taxon>Sordariomycetidae</taxon>
        <taxon>Sordariales</taxon>
        <taxon>Sordariaceae</taxon>
        <taxon>Neurospora</taxon>
    </lineage>
</organism>
<feature type="region of interest" description="Disordered" evidence="1">
    <location>
        <begin position="124"/>
        <end position="159"/>
    </location>
</feature>
<evidence type="ECO:0000313" key="4">
    <source>
        <dbReference type="Proteomes" id="UP001278500"/>
    </source>
</evidence>
<evidence type="ECO:0000259" key="2">
    <source>
        <dbReference type="Pfam" id="PF00117"/>
    </source>
</evidence>
<dbReference type="PANTHER" id="PTHR42695:SF5">
    <property type="entry name" value="GLUTAMINE AMIDOTRANSFERASE YLR126C-RELATED"/>
    <property type="match status" value="1"/>
</dbReference>
<reference evidence="3" key="1">
    <citation type="journal article" date="2023" name="Mol. Phylogenet. Evol.">
        <title>Genome-scale phylogeny and comparative genomics of the fungal order Sordariales.</title>
        <authorList>
            <person name="Hensen N."/>
            <person name="Bonometti L."/>
            <person name="Westerberg I."/>
            <person name="Brannstrom I.O."/>
            <person name="Guillou S."/>
            <person name="Cros-Aarteil S."/>
            <person name="Calhoun S."/>
            <person name="Haridas S."/>
            <person name="Kuo A."/>
            <person name="Mondo S."/>
            <person name="Pangilinan J."/>
            <person name="Riley R."/>
            <person name="LaButti K."/>
            <person name="Andreopoulos B."/>
            <person name="Lipzen A."/>
            <person name="Chen C."/>
            <person name="Yan M."/>
            <person name="Daum C."/>
            <person name="Ng V."/>
            <person name="Clum A."/>
            <person name="Steindorff A."/>
            <person name="Ohm R.A."/>
            <person name="Martin F."/>
            <person name="Silar P."/>
            <person name="Natvig D.O."/>
            <person name="Lalanne C."/>
            <person name="Gautier V."/>
            <person name="Ament-Velasquez S.L."/>
            <person name="Kruys A."/>
            <person name="Hutchinson M.I."/>
            <person name="Powell A.J."/>
            <person name="Barry K."/>
            <person name="Miller A.N."/>
            <person name="Grigoriev I.V."/>
            <person name="Debuchy R."/>
            <person name="Gladieux P."/>
            <person name="Hiltunen Thoren M."/>
            <person name="Johannesson H."/>
        </authorList>
    </citation>
    <scope>NUCLEOTIDE SEQUENCE</scope>
    <source>
        <strain evidence="3">CBS 560.94</strain>
    </source>
</reference>
<dbReference type="SUPFAM" id="SSF52317">
    <property type="entry name" value="Class I glutamine amidotransferase-like"/>
    <property type="match status" value="1"/>
</dbReference>
<proteinExistence type="predicted"/>
<dbReference type="AlphaFoldDB" id="A0AAE0JAX8"/>
<dbReference type="GO" id="GO:0005634">
    <property type="term" value="C:nucleus"/>
    <property type="evidence" value="ECO:0007669"/>
    <property type="project" value="TreeGrafter"/>
</dbReference>
<evidence type="ECO:0000313" key="3">
    <source>
        <dbReference type="EMBL" id="KAK3340643.1"/>
    </source>
</evidence>
<dbReference type="RefSeq" id="XP_062679585.1">
    <property type="nucleotide sequence ID" value="XM_062831078.1"/>
</dbReference>
<dbReference type="EMBL" id="JAUEPP010000006">
    <property type="protein sequence ID" value="KAK3340643.1"/>
    <property type="molecule type" value="Genomic_DNA"/>
</dbReference>
<keyword evidence="3" id="KW-0315">Glutamine amidotransferase</keyword>
<dbReference type="Gene3D" id="3.40.50.880">
    <property type="match status" value="1"/>
</dbReference>
<evidence type="ECO:0000256" key="1">
    <source>
        <dbReference type="SAM" id="MobiDB-lite"/>
    </source>
</evidence>
<dbReference type="InterPro" id="IPR017926">
    <property type="entry name" value="GATASE"/>
</dbReference>
<dbReference type="PANTHER" id="PTHR42695">
    <property type="entry name" value="GLUTAMINE AMIDOTRANSFERASE YLR126C-RELATED"/>
    <property type="match status" value="1"/>
</dbReference>
<dbReference type="InterPro" id="IPR044992">
    <property type="entry name" value="ChyE-like"/>
</dbReference>
<reference evidence="3" key="2">
    <citation type="submission" date="2023-06" db="EMBL/GenBank/DDBJ databases">
        <authorList>
            <consortium name="Lawrence Berkeley National Laboratory"/>
            <person name="Haridas S."/>
            <person name="Hensen N."/>
            <person name="Bonometti L."/>
            <person name="Westerberg I."/>
            <person name="Brannstrom I.O."/>
            <person name="Guillou S."/>
            <person name="Cros-Aarteil S."/>
            <person name="Calhoun S."/>
            <person name="Kuo A."/>
            <person name="Mondo S."/>
            <person name="Pangilinan J."/>
            <person name="Riley R."/>
            <person name="Labutti K."/>
            <person name="Andreopoulos B."/>
            <person name="Lipzen A."/>
            <person name="Chen C."/>
            <person name="Yanf M."/>
            <person name="Daum C."/>
            <person name="Ng V."/>
            <person name="Clum A."/>
            <person name="Steindorff A."/>
            <person name="Ohm R."/>
            <person name="Martin F."/>
            <person name="Silar P."/>
            <person name="Natvig D."/>
            <person name="Lalanne C."/>
            <person name="Gautier V."/>
            <person name="Ament-Velasquez S.L."/>
            <person name="Kruys A."/>
            <person name="Hutchinson M.I."/>
            <person name="Powell A.J."/>
            <person name="Barry K."/>
            <person name="Miller A.N."/>
            <person name="Grigoriev I.V."/>
            <person name="Debuchy R."/>
            <person name="Gladieux P."/>
            <person name="Thoren M.H."/>
            <person name="Johannesson H."/>
        </authorList>
    </citation>
    <scope>NUCLEOTIDE SEQUENCE</scope>
    <source>
        <strain evidence="3">CBS 560.94</strain>
    </source>
</reference>
<sequence>MTASTDSPRGPLHHEAANSHHNHGHNHNDNNTTETDETPTQHSNETKIPLRIAVLLNSYRSPHISNIRDSYTRCFTSLTQSPTCRFEPKLSFFYPADNFYCCPQGPHNDRDGCNEGADSDASLSSDCSNGLGRSSDSESDVPGSGSGSGTRARASSSRMKEFLPDPAEFDLIVIGGGNADPTKRHAWILRVHEFIRQTRKEWPRKKMVGVCWGHQTLGMVVGGGEVGEMGMPELGVTDSKLTSAGLRFFNDRGLPSTAGEKGGKEKSSLRLHQHHRRQLVSTPPNFHQLLANNECLLSDDNSVLTFQGHPEKDAKAAKLKIRDAARWWGWDLNEQKVVEEVKGLMEREHDGNRVWERVLEWVWEGEEGRELEWKL</sequence>
<comment type="caution">
    <text evidence="3">The sequence shown here is derived from an EMBL/GenBank/DDBJ whole genome shotgun (WGS) entry which is preliminary data.</text>
</comment>
<dbReference type="InterPro" id="IPR029062">
    <property type="entry name" value="Class_I_gatase-like"/>
</dbReference>